<gene>
    <name evidence="1" type="ORF">E2562_023309</name>
</gene>
<protein>
    <submittedName>
        <fullName evidence="1">Uncharacterized protein</fullName>
    </submittedName>
</protein>
<evidence type="ECO:0000313" key="1">
    <source>
        <dbReference type="EMBL" id="KAF0913596.1"/>
    </source>
</evidence>
<sequence>MASKPNTQVGFARWASRLVAEDFSRGCKEDRFCVDCLAAFCGHCCGGHLHVGHEVVRVGASTSTSARVSPRSGGAKRDSFCMDRAAGFSSALCDHHGGHETVRVVLREGQHCVRCTGSEPWFEAFDGIMTYKDESGGVLVPLRPRRYSSLRFGCCRQ</sequence>
<dbReference type="AlphaFoldDB" id="A0A6G1DMC7"/>
<proteinExistence type="predicted"/>
<keyword evidence="2" id="KW-1185">Reference proteome</keyword>
<evidence type="ECO:0000313" key="2">
    <source>
        <dbReference type="Proteomes" id="UP000479710"/>
    </source>
</evidence>
<dbReference type="OrthoDB" id="597419at2759"/>
<name>A0A6G1DMC7_9ORYZ</name>
<dbReference type="EMBL" id="SPHZ02000006">
    <property type="protein sequence ID" value="KAF0913596.1"/>
    <property type="molecule type" value="Genomic_DNA"/>
</dbReference>
<dbReference type="Proteomes" id="UP000479710">
    <property type="component" value="Unassembled WGS sequence"/>
</dbReference>
<comment type="caution">
    <text evidence="1">The sequence shown here is derived from an EMBL/GenBank/DDBJ whole genome shotgun (WGS) entry which is preliminary data.</text>
</comment>
<reference evidence="1 2" key="1">
    <citation type="submission" date="2019-11" db="EMBL/GenBank/DDBJ databases">
        <title>Whole genome sequence of Oryza granulata.</title>
        <authorList>
            <person name="Li W."/>
        </authorList>
    </citation>
    <scope>NUCLEOTIDE SEQUENCE [LARGE SCALE GENOMIC DNA]</scope>
    <source>
        <strain evidence="2">cv. Menghai</strain>
        <tissue evidence="1">Leaf</tissue>
    </source>
</reference>
<accession>A0A6G1DMC7</accession>
<organism evidence="1 2">
    <name type="scientific">Oryza meyeriana var. granulata</name>
    <dbReference type="NCBI Taxonomy" id="110450"/>
    <lineage>
        <taxon>Eukaryota</taxon>
        <taxon>Viridiplantae</taxon>
        <taxon>Streptophyta</taxon>
        <taxon>Embryophyta</taxon>
        <taxon>Tracheophyta</taxon>
        <taxon>Spermatophyta</taxon>
        <taxon>Magnoliopsida</taxon>
        <taxon>Liliopsida</taxon>
        <taxon>Poales</taxon>
        <taxon>Poaceae</taxon>
        <taxon>BOP clade</taxon>
        <taxon>Oryzoideae</taxon>
        <taxon>Oryzeae</taxon>
        <taxon>Oryzinae</taxon>
        <taxon>Oryza</taxon>
        <taxon>Oryza meyeriana</taxon>
    </lineage>
</organism>